<dbReference type="EMBL" id="JAHQIW010000029">
    <property type="protein sequence ID" value="KAJ1345604.1"/>
    <property type="molecule type" value="Genomic_DNA"/>
</dbReference>
<dbReference type="Pfam" id="PF02995">
    <property type="entry name" value="DUF229"/>
    <property type="match status" value="1"/>
</dbReference>
<comment type="caution">
    <text evidence="1">The sequence shown here is derived from an EMBL/GenBank/DDBJ whole genome shotgun (WGS) entry which is preliminary data.</text>
</comment>
<name>A0AAD5MCW2_PARTN</name>
<dbReference type="AlphaFoldDB" id="A0AAD5MCW2"/>
<organism evidence="1 2">
    <name type="scientific">Parelaphostrongylus tenuis</name>
    <name type="common">Meningeal worm</name>
    <dbReference type="NCBI Taxonomy" id="148309"/>
    <lineage>
        <taxon>Eukaryota</taxon>
        <taxon>Metazoa</taxon>
        <taxon>Ecdysozoa</taxon>
        <taxon>Nematoda</taxon>
        <taxon>Chromadorea</taxon>
        <taxon>Rhabditida</taxon>
        <taxon>Rhabditina</taxon>
        <taxon>Rhabditomorpha</taxon>
        <taxon>Strongyloidea</taxon>
        <taxon>Metastrongylidae</taxon>
        <taxon>Parelaphostrongylus</taxon>
    </lineage>
</organism>
<proteinExistence type="predicted"/>
<keyword evidence="2" id="KW-1185">Reference proteome</keyword>
<gene>
    <name evidence="1" type="ORF">KIN20_000177</name>
</gene>
<reference evidence="1" key="1">
    <citation type="submission" date="2021-06" db="EMBL/GenBank/DDBJ databases">
        <title>Parelaphostrongylus tenuis whole genome reference sequence.</title>
        <authorList>
            <person name="Garwood T.J."/>
            <person name="Larsen P.A."/>
            <person name="Fountain-Jones N.M."/>
            <person name="Garbe J.R."/>
            <person name="Macchietto M.G."/>
            <person name="Kania S.A."/>
            <person name="Gerhold R.W."/>
            <person name="Richards J.E."/>
            <person name="Wolf T.M."/>
        </authorList>
    </citation>
    <scope>NUCLEOTIDE SEQUENCE</scope>
    <source>
        <strain evidence="1">MNPRO001-30</strain>
        <tissue evidence="1">Meninges</tissue>
    </source>
</reference>
<dbReference type="PANTHER" id="PTHR10974:SF75">
    <property type="entry name" value="SULFATASE DOMAIN-CONTAINING PROTEIN"/>
    <property type="match status" value="1"/>
</dbReference>
<accession>A0AAD5MCW2</accession>
<evidence type="ECO:0000313" key="2">
    <source>
        <dbReference type="Proteomes" id="UP001196413"/>
    </source>
</evidence>
<dbReference type="GO" id="GO:0005615">
    <property type="term" value="C:extracellular space"/>
    <property type="evidence" value="ECO:0007669"/>
    <property type="project" value="TreeGrafter"/>
</dbReference>
<evidence type="ECO:0000313" key="1">
    <source>
        <dbReference type="EMBL" id="KAJ1345604.1"/>
    </source>
</evidence>
<dbReference type="Proteomes" id="UP001196413">
    <property type="component" value="Unassembled WGS sequence"/>
</dbReference>
<protein>
    <submittedName>
        <fullName evidence="1">Uncharacterized protein</fullName>
    </submittedName>
</protein>
<sequence length="216" mass="24855">MYRDTSIHKQLYMKANQLMTNFDLHATIMDILKLQPETGFSDTSYRDLMPISKGSSLLREWRGPRNCRTLPIPSAYCICQYEWKNVTDRGLIAKLGKFFSNQLNELLRNNGLLKMCKQQFYNEKGGLRVNLQNYVTVFHCRLLSVKQLQIGDATLYEMVVYVIPSGGLFSAYIRSNSSGLFLSSGFSRLNLYGKQAECLIDNPLRPLCHCRNTTKR</sequence>
<dbReference type="PANTHER" id="PTHR10974">
    <property type="entry name" value="FI08016P-RELATED"/>
    <property type="match status" value="1"/>
</dbReference>
<dbReference type="InterPro" id="IPR004245">
    <property type="entry name" value="DUF229"/>
</dbReference>